<dbReference type="Proteomes" id="UP000297910">
    <property type="component" value="Unassembled WGS sequence"/>
</dbReference>
<gene>
    <name evidence="1" type="ORF">BPAE_0005g01300</name>
</gene>
<dbReference type="AlphaFoldDB" id="A0A4Z1G0G4"/>
<comment type="caution">
    <text evidence="1">The sequence shown here is derived from an EMBL/GenBank/DDBJ whole genome shotgun (WGS) entry which is preliminary data.</text>
</comment>
<evidence type="ECO:0000313" key="1">
    <source>
        <dbReference type="EMBL" id="TGO30534.1"/>
    </source>
</evidence>
<sequence length="68" mass="7766">MTSVRIVATDNPSTCLSTLEQLRPLSRRPQKVLYSWWAILTEGLRGRITNQFVNKAENCGKKIPQHVN</sequence>
<evidence type="ECO:0000313" key="2">
    <source>
        <dbReference type="Proteomes" id="UP000297910"/>
    </source>
</evidence>
<protein>
    <submittedName>
        <fullName evidence="1">Uncharacterized protein</fullName>
    </submittedName>
</protein>
<name>A0A4Z1G0G4_9HELO</name>
<dbReference type="EMBL" id="PQXI01000005">
    <property type="protein sequence ID" value="TGO30534.1"/>
    <property type="molecule type" value="Genomic_DNA"/>
</dbReference>
<keyword evidence="2" id="KW-1185">Reference proteome</keyword>
<reference evidence="1 2" key="1">
    <citation type="submission" date="2017-12" db="EMBL/GenBank/DDBJ databases">
        <title>Comparative genomics of Botrytis spp.</title>
        <authorList>
            <person name="Valero-Jimenez C.A."/>
            <person name="Tapia P."/>
            <person name="Veloso J."/>
            <person name="Silva-Moreno E."/>
            <person name="Staats M."/>
            <person name="Valdes J.H."/>
            <person name="Van Kan J.A.L."/>
        </authorList>
    </citation>
    <scope>NUCLEOTIDE SEQUENCE [LARGE SCALE GENOMIC DNA]</scope>
    <source>
        <strain evidence="1 2">Bp0003</strain>
    </source>
</reference>
<organism evidence="1 2">
    <name type="scientific">Botrytis paeoniae</name>
    <dbReference type="NCBI Taxonomy" id="278948"/>
    <lineage>
        <taxon>Eukaryota</taxon>
        <taxon>Fungi</taxon>
        <taxon>Dikarya</taxon>
        <taxon>Ascomycota</taxon>
        <taxon>Pezizomycotina</taxon>
        <taxon>Leotiomycetes</taxon>
        <taxon>Helotiales</taxon>
        <taxon>Sclerotiniaceae</taxon>
        <taxon>Botrytis</taxon>
    </lineage>
</organism>
<proteinExistence type="predicted"/>
<accession>A0A4Z1G0G4</accession>